<evidence type="ECO:0000256" key="1">
    <source>
        <dbReference type="SAM" id="SignalP"/>
    </source>
</evidence>
<dbReference type="Proteomes" id="UP000539175">
    <property type="component" value="Unassembled WGS sequence"/>
</dbReference>
<gene>
    <name evidence="2" type="ORF">FHS74_003962</name>
</gene>
<reference evidence="2 3" key="1">
    <citation type="submission" date="2020-08" db="EMBL/GenBank/DDBJ databases">
        <title>Genomic Encyclopedia of Type Strains, Phase IV (KMG-IV): sequencing the most valuable type-strain genomes for metagenomic binning, comparative biology and taxonomic classification.</title>
        <authorList>
            <person name="Goeker M."/>
        </authorList>
    </citation>
    <scope>NUCLEOTIDE SEQUENCE [LARGE SCALE GENOMIC DNA]</scope>
    <source>
        <strain evidence="2 3">DSM 22198</strain>
    </source>
</reference>
<dbReference type="RefSeq" id="WP_184803805.1">
    <property type="nucleotide sequence ID" value="NZ_JACIIZ010000011.1"/>
</dbReference>
<sequence>MKRITAFVFLLAISQFFLAQKSLAEPSGAKASVISVRSYDSGQYSYAIIEVNNTTLCNTDHFVIPLDSPGGVGMLSAAITALSAQKQVVLEVSNVTGCNGWGSRLQSLYLFN</sequence>
<protein>
    <submittedName>
        <fullName evidence="2">Uncharacterized protein</fullName>
    </submittedName>
</protein>
<organism evidence="2 3">
    <name type="scientific">Nitrospirillum iridis</name>
    <dbReference type="NCBI Taxonomy" id="765888"/>
    <lineage>
        <taxon>Bacteria</taxon>
        <taxon>Pseudomonadati</taxon>
        <taxon>Pseudomonadota</taxon>
        <taxon>Alphaproteobacteria</taxon>
        <taxon>Rhodospirillales</taxon>
        <taxon>Azospirillaceae</taxon>
        <taxon>Nitrospirillum</taxon>
    </lineage>
</organism>
<keyword evidence="1" id="KW-0732">Signal</keyword>
<dbReference type="EMBL" id="JACIIZ010000011">
    <property type="protein sequence ID" value="MBB6253393.1"/>
    <property type="molecule type" value="Genomic_DNA"/>
</dbReference>
<comment type="caution">
    <text evidence="2">The sequence shown here is derived from an EMBL/GenBank/DDBJ whole genome shotgun (WGS) entry which is preliminary data.</text>
</comment>
<accession>A0A7X0EE18</accession>
<feature type="signal peptide" evidence="1">
    <location>
        <begin position="1"/>
        <end position="19"/>
    </location>
</feature>
<evidence type="ECO:0000313" key="3">
    <source>
        <dbReference type="Proteomes" id="UP000539175"/>
    </source>
</evidence>
<name>A0A7X0EE18_9PROT</name>
<proteinExistence type="predicted"/>
<dbReference type="AlphaFoldDB" id="A0A7X0EE18"/>
<evidence type="ECO:0000313" key="2">
    <source>
        <dbReference type="EMBL" id="MBB6253393.1"/>
    </source>
</evidence>
<keyword evidence="3" id="KW-1185">Reference proteome</keyword>
<feature type="chain" id="PRO_5031369448" evidence="1">
    <location>
        <begin position="20"/>
        <end position="112"/>
    </location>
</feature>